<proteinExistence type="predicted"/>
<evidence type="ECO:0000313" key="1">
    <source>
        <dbReference type="EMBL" id="DAE08175.1"/>
    </source>
</evidence>
<sequence length="76" mass="8766">MYYVYLVRDGLYEVTTAKRDDEEYVSFSTDNTAHIVETADWYITQKRDQETPSTTDSAGGDDFIDTTLKHYTVVVL</sequence>
<reference evidence="1" key="1">
    <citation type="journal article" date="2021" name="Proc. Natl. Acad. Sci. U.S.A.">
        <title>A Catalog of Tens of Thousands of Viruses from Human Metagenomes Reveals Hidden Associations with Chronic Diseases.</title>
        <authorList>
            <person name="Tisza M.J."/>
            <person name="Buck C.B."/>
        </authorList>
    </citation>
    <scope>NUCLEOTIDE SEQUENCE</scope>
    <source>
        <strain evidence="1">CtXQ014</strain>
    </source>
</reference>
<dbReference type="EMBL" id="BK015465">
    <property type="protein sequence ID" value="DAE08175.1"/>
    <property type="molecule type" value="Genomic_DNA"/>
</dbReference>
<organism evidence="1">
    <name type="scientific">Siphoviridae sp. ctXQ014</name>
    <dbReference type="NCBI Taxonomy" id="2825542"/>
    <lineage>
        <taxon>Viruses</taxon>
        <taxon>Duplodnaviria</taxon>
        <taxon>Heunggongvirae</taxon>
        <taxon>Uroviricota</taxon>
        <taxon>Caudoviricetes</taxon>
    </lineage>
</organism>
<protein>
    <submittedName>
        <fullName evidence="1">Uncharacterized protein</fullName>
    </submittedName>
</protein>
<name>A0A8S5PLW3_9CAUD</name>
<accession>A0A8S5PLW3</accession>